<proteinExistence type="predicted"/>
<dbReference type="CDD" id="cd00037">
    <property type="entry name" value="CLECT"/>
    <property type="match status" value="1"/>
</dbReference>
<keyword evidence="1" id="KW-1133">Transmembrane helix</keyword>
<dbReference type="SUPFAM" id="SSF56436">
    <property type="entry name" value="C-type lectin-like"/>
    <property type="match status" value="2"/>
</dbReference>
<keyword evidence="3" id="KW-1185">Reference proteome</keyword>
<evidence type="ECO:0000313" key="2">
    <source>
        <dbReference type="EMBL" id="CAJ0608067.1"/>
    </source>
</evidence>
<name>A0AA36HD98_CYLNA</name>
<keyword evidence="1" id="KW-0472">Membrane</keyword>
<protein>
    <recommendedName>
        <fullName evidence="4">C-type lectin domain-containing protein</fullName>
    </recommendedName>
</protein>
<evidence type="ECO:0000313" key="3">
    <source>
        <dbReference type="Proteomes" id="UP001176961"/>
    </source>
</evidence>
<dbReference type="Proteomes" id="UP001176961">
    <property type="component" value="Unassembled WGS sequence"/>
</dbReference>
<reference evidence="2" key="1">
    <citation type="submission" date="2023-07" db="EMBL/GenBank/DDBJ databases">
        <authorList>
            <consortium name="CYATHOMIX"/>
        </authorList>
    </citation>
    <scope>NUCLEOTIDE SEQUENCE</scope>
    <source>
        <strain evidence="2">N/A</strain>
    </source>
</reference>
<keyword evidence="1" id="KW-0812">Transmembrane</keyword>
<dbReference type="AlphaFoldDB" id="A0AA36HD98"/>
<accession>A0AA36HD98</accession>
<gene>
    <name evidence="2" type="ORF">CYNAS_LOCUS20050</name>
</gene>
<evidence type="ECO:0000256" key="1">
    <source>
        <dbReference type="SAM" id="Phobius"/>
    </source>
</evidence>
<feature type="transmembrane region" description="Helical" evidence="1">
    <location>
        <begin position="53"/>
        <end position="70"/>
    </location>
</feature>
<dbReference type="EMBL" id="CATQJL010000316">
    <property type="protein sequence ID" value="CAJ0608067.1"/>
    <property type="molecule type" value="Genomic_DNA"/>
</dbReference>
<dbReference type="InterPro" id="IPR016187">
    <property type="entry name" value="CTDL_fold"/>
</dbReference>
<organism evidence="2 3">
    <name type="scientific">Cylicocyclus nassatus</name>
    <name type="common">Nematode worm</name>
    <dbReference type="NCBI Taxonomy" id="53992"/>
    <lineage>
        <taxon>Eukaryota</taxon>
        <taxon>Metazoa</taxon>
        <taxon>Ecdysozoa</taxon>
        <taxon>Nematoda</taxon>
        <taxon>Chromadorea</taxon>
        <taxon>Rhabditida</taxon>
        <taxon>Rhabditina</taxon>
        <taxon>Rhabditomorpha</taxon>
        <taxon>Strongyloidea</taxon>
        <taxon>Strongylidae</taxon>
        <taxon>Cylicocyclus</taxon>
    </lineage>
</organism>
<comment type="caution">
    <text evidence="2">The sequence shown here is derived from an EMBL/GenBank/DDBJ whole genome shotgun (WGS) entry which is preliminary data.</text>
</comment>
<sequence>MCDFVHCFTCLKVFFLTRPLQPAYTRSLRRAELSALQMSVRSCLSIPLSSNAAVLYVEMLMVLFWFAILIRADSTSPKPRAIRIMQSDGSAIDYVIHADAPRSLEKAKASCQREGMVLASFENKSVAADVVGQFRKRYCPHCFTDAWIEGIEGIESDDCTFVSLLRGSIGDPNYCKETVHRRVWLDFICSKKVELSRNNEVMLNVYSKSHVEKIRNRGERSSRGLAYHSNGHHLRGFDIIKVFVVYMSTSMPPHILLGAALALVLCNGDVVFGHRFVVWKPAAPKMIRFGHKVTYEEAVQACKDSNMELATFENAKEAASVILTYRKLYCPWCNSMAWTRGAKDQPSKLQCTFVSLMTGKLGGPDYCIDNHSGKVTIWMDYICYEKIQKVSGAGKKVSFFSP</sequence>
<evidence type="ECO:0008006" key="4">
    <source>
        <dbReference type="Google" id="ProtNLM"/>
    </source>
</evidence>